<feature type="region of interest" description="Disordered" evidence="2">
    <location>
        <begin position="135"/>
        <end position="164"/>
    </location>
</feature>
<organism evidence="3 4">
    <name type="scientific">Arthrobacter russicus</name>
    <dbReference type="NCBI Taxonomy" id="172040"/>
    <lineage>
        <taxon>Bacteria</taxon>
        <taxon>Bacillati</taxon>
        <taxon>Actinomycetota</taxon>
        <taxon>Actinomycetes</taxon>
        <taxon>Micrococcales</taxon>
        <taxon>Micrococcaceae</taxon>
        <taxon>Arthrobacter</taxon>
    </lineage>
</organism>
<gene>
    <name evidence="3" type="ORF">JOE69_001738</name>
</gene>
<protein>
    <submittedName>
        <fullName evidence="3">Alkaline shock family protein YloU</fullName>
    </submittedName>
</protein>
<dbReference type="Pfam" id="PF03780">
    <property type="entry name" value="Asp23"/>
    <property type="match status" value="1"/>
</dbReference>
<sequence>MSDPVTERPGTGMPPAAAGRTVISDSAVAKVAGIAARGVPGVYALGSGSTRAIGAIREVVGAADLSQGIRVEVGETQVAVDVDLVAEYGSPLQDVANRVRAEVYRSVQELVGLHVIEVNVEVNDVHIGWAEAAKAPVKAKTPELANRGSKASSPEQHQPSGESA</sequence>
<dbReference type="PANTHER" id="PTHR34297">
    <property type="entry name" value="HYPOTHETICAL CYTOSOLIC PROTEIN-RELATED"/>
    <property type="match status" value="1"/>
</dbReference>
<accession>A0ABU1JBI6</accession>
<evidence type="ECO:0000256" key="2">
    <source>
        <dbReference type="SAM" id="MobiDB-lite"/>
    </source>
</evidence>
<comment type="similarity">
    <text evidence="1">Belongs to the asp23 family.</text>
</comment>
<dbReference type="Proteomes" id="UP001185069">
    <property type="component" value="Unassembled WGS sequence"/>
</dbReference>
<proteinExistence type="inferred from homology"/>
<reference evidence="3 4" key="1">
    <citation type="submission" date="2023-07" db="EMBL/GenBank/DDBJ databases">
        <title>Sequencing the genomes of 1000 actinobacteria strains.</title>
        <authorList>
            <person name="Klenk H.-P."/>
        </authorList>
    </citation>
    <scope>NUCLEOTIDE SEQUENCE [LARGE SCALE GENOMIC DNA]</scope>
    <source>
        <strain evidence="3 4">DSM 14555</strain>
    </source>
</reference>
<feature type="compositionally biased region" description="Polar residues" evidence="2">
    <location>
        <begin position="149"/>
        <end position="164"/>
    </location>
</feature>
<evidence type="ECO:0000313" key="3">
    <source>
        <dbReference type="EMBL" id="MDR6269500.1"/>
    </source>
</evidence>
<dbReference type="InterPro" id="IPR005531">
    <property type="entry name" value="Asp23"/>
</dbReference>
<keyword evidence="4" id="KW-1185">Reference proteome</keyword>
<evidence type="ECO:0000313" key="4">
    <source>
        <dbReference type="Proteomes" id="UP001185069"/>
    </source>
</evidence>
<evidence type="ECO:0000256" key="1">
    <source>
        <dbReference type="ARBA" id="ARBA00005721"/>
    </source>
</evidence>
<comment type="caution">
    <text evidence="3">The sequence shown here is derived from an EMBL/GenBank/DDBJ whole genome shotgun (WGS) entry which is preliminary data.</text>
</comment>
<dbReference type="PANTHER" id="PTHR34297:SF3">
    <property type="entry name" value="ALKALINE SHOCK PROTEIN 23"/>
    <property type="match status" value="1"/>
</dbReference>
<dbReference type="EMBL" id="JAVDQF010000001">
    <property type="protein sequence ID" value="MDR6269500.1"/>
    <property type="molecule type" value="Genomic_DNA"/>
</dbReference>
<name>A0ABU1JBI6_9MICC</name>